<evidence type="ECO:0000313" key="1">
    <source>
        <dbReference type="EMBL" id="KAF2739528.1"/>
    </source>
</evidence>
<keyword evidence="2" id="KW-1185">Reference proteome</keyword>
<reference evidence="1" key="1">
    <citation type="journal article" date="2020" name="Stud. Mycol.">
        <title>101 Dothideomycetes genomes: a test case for predicting lifestyles and emergence of pathogens.</title>
        <authorList>
            <person name="Haridas S."/>
            <person name="Albert R."/>
            <person name="Binder M."/>
            <person name="Bloem J."/>
            <person name="Labutti K."/>
            <person name="Salamov A."/>
            <person name="Andreopoulos B."/>
            <person name="Baker S."/>
            <person name="Barry K."/>
            <person name="Bills G."/>
            <person name="Bluhm B."/>
            <person name="Cannon C."/>
            <person name="Castanera R."/>
            <person name="Culley D."/>
            <person name="Daum C."/>
            <person name="Ezra D."/>
            <person name="Gonzalez J."/>
            <person name="Henrissat B."/>
            <person name="Kuo A."/>
            <person name="Liang C."/>
            <person name="Lipzen A."/>
            <person name="Lutzoni F."/>
            <person name="Magnuson J."/>
            <person name="Mondo S."/>
            <person name="Nolan M."/>
            <person name="Ohm R."/>
            <person name="Pangilinan J."/>
            <person name="Park H.-J."/>
            <person name="Ramirez L."/>
            <person name="Alfaro M."/>
            <person name="Sun H."/>
            <person name="Tritt A."/>
            <person name="Yoshinaga Y."/>
            <person name="Zwiers L.-H."/>
            <person name="Turgeon B."/>
            <person name="Goodwin S."/>
            <person name="Spatafora J."/>
            <person name="Crous P."/>
            <person name="Grigoriev I."/>
        </authorList>
    </citation>
    <scope>NUCLEOTIDE SEQUENCE</scope>
    <source>
        <strain evidence="1">CBS 125425</strain>
    </source>
</reference>
<proteinExistence type="predicted"/>
<name>A0A9P4V7Q8_9PLEO</name>
<protein>
    <submittedName>
        <fullName evidence="1">Uncharacterized protein</fullName>
    </submittedName>
</protein>
<dbReference type="Proteomes" id="UP000799444">
    <property type="component" value="Unassembled WGS sequence"/>
</dbReference>
<dbReference type="AlphaFoldDB" id="A0A9P4V7Q8"/>
<sequence length="163" mass="18279">MSLLSSSFDAWASRPPFPQVSVQAWVGSRTIPRGRAARVQEWTTWETWSWGLWLCLKTFGVLAGFLWPWVAPPYQCLPITRAGCAHWEPIWHATGAGEVRKQRDDFPACLECLRDVVDDAADAQGRLRAKLSGPSARKRGAVRDLGQRRGMHKVVAFSTHHAT</sequence>
<gene>
    <name evidence="1" type="ORF">EJ04DRAFT_332684</name>
</gene>
<accession>A0A9P4V7Q8</accession>
<dbReference type="EMBL" id="ML996104">
    <property type="protein sequence ID" value="KAF2739528.1"/>
    <property type="molecule type" value="Genomic_DNA"/>
</dbReference>
<evidence type="ECO:0000313" key="2">
    <source>
        <dbReference type="Proteomes" id="UP000799444"/>
    </source>
</evidence>
<organism evidence="1 2">
    <name type="scientific">Polyplosphaeria fusca</name>
    <dbReference type="NCBI Taxonomy" id="682080"/>
    <lineage>
        <taxon>Eukaryota</taxon>
        <taxon>Fungi</taxon>
        <taxon>Dikarya</taxon>
        <taxon>Ascomycota</taxon>
        <taxon>Pezizomycotina</taxon>
        <taxon>Dothideomycetes</taxon>
        <taxon>Pleosporomycetidae</taxon>
        <taxon>Pleosporales</taxon>
        <taxon>Tetraplosphaeriaceae</taxon>
        <taxon>Polyplosphaeria</taxon>
    </lineage>
</organism>
<comment type="caution">
    <text evidence="1">The sequence shown here is derived from an EMBL/GenBank/DDBJ whole genome shotgun (WGS) entry which is preliminary data.</text>
</comment>